<accession>A0ABQ9W626</accession>
<name>A0ABQ9W626_SAGOE</name>
<feature type="compositionally biased region" description="Gly residues" evidence="1">
    <location>
        <begin position="181"/>
        <end position="197"/>
    </location>
</feature>
<proteinExistence type="predicted"/>
<organism evidence="2 3">
    <name type="scientific">Saguinus oedipus</name>
    <name type="common">Cotton-top tamarin</name>
    <name type="synonym">Oedipomidas oedipus</name>
    <dbReference type="NCBI Taxonomy" id="9490"/>
    <lineage>
        <taxon>Eukaryota</taxon>
        <taxon>Metazoa</taxon>
        <taxon>Chordata</taxon>
        <taxon>Craniata</taxon>
        <taxon>Vertebrata</taxon>
        <taxon>Euteleostomi</taxon>
        <taxon>Mammalia</taxon>
        <taxon>Eutheria</taxon>
        <taxon>Euarchontoglires</taxon>
        <taxon>Primates</taxon>
        <taxon>Haplorrhini</taxon>
        <taxon>Platyrrhini</taxon>
        <taxon>Cebidae</taxon>
        <taxon>Callitrichinae</taxon>
        <taxon>Saguinus</taxon>
    </lineage>
</organism>
<evidence type="ECO:0000256" key="1">
    <source>
        <dbReference type="SAM" id="MobiDB-lite"/>
    </source>
</evidence>
<dbReference type="Proteomes" id="UP001266305">
    <property type="component" value="Unassembled WGS sequence"/>
</dbReference>
<keyword evidence="3" id="KW-1185">Reference proteome</keyword>
<protein>
    <submittedName>
        <fullName evidence="2">Uncharacterized protein</fullName>
    </submittedName>
</protein>
<comment type="caution">
    <text evidence="2">The sequence shown here is derived from an EMBL/GenBank/DDBJ whole genome shotgun (WGS) entry which is preliminary data.</text>
</comment>
<evidence type="ECO:0000313" key="3">
    <source>
        <dbReference type="Proteomes" id="UP001266305"/>
    </source>
</evidence>
<reference evidence="2 3" key="1">
    <citation type="submission" date="2023-05" db="EMBL/GenBank/DDBJ databases">
        <title>B98-5 Cell Line De Novo Hybrid Assembly: An Optical Mapping Approach.</title>
        <authorList>
            <person name="Kananen K."/>
            <person name="Auerbach J.A."/>
            <person name="Kautto E."/>
            <person name="Blachly J.S."/>
        </authorList>
    </citation>
    <scope>NUCLEOTIDE SEQUENCE [LARGE SCALE GENOMIC DNA]</scope>
    <source>
        <strain evidence="2">B95-8</strain>
        <tissue evidence="2">Cell line</tissue>
    </source>
</reference>
<gene>
    <name evidence="2" type="ORF">P7K49_003960</name>
</gene>
<sequence length="197" mass="20526">MLAHGWGSGCNREGVRAGGFSPAWARSLAAPPNLETNFRVRGQRGRPDSGACGGRQRGSPDPRSLGSPCPGSSASECSPLDQAGAREPPALRAPTRAEEGLRAPGPRQRSSSAPCEPPPPPRPLLAHPALTSGTVRRATTFPRCSHPRLARPDAQTRACRCASCRPRNGQTGASRGRGHQGRGGARRGGWSGHLGAQ</sequence>
<feature type="region of interest" description="Disordered" evidence="1">
    <location>
        <begin position="28"/>
        <end position="149"/>
    </location>
</feature>
<feature type="region of interest" description="Disordered" evidence="1">
    <location>
        <begin position="164"/>
        <end position="197"/>
    </location>
</feature>
<evidence type="ECO:0000313" key="2">
    <source>
        <dbReference type="EMBL" id="KAK2117074.1"/>
    </source>
</evidence>
<dbReference type="EMBL" id="JASSZA010000002">
    <property type="protein sequence ID" value="KAK2117074.1"/>
    <property type="molecule type" value="Genomic_DNA"/>
</dbReference>